<dbReference type="PANTHER" id="PTHR34344:SF1">
    <property type="entry name" value="BUBLIN COILED-COIL PROTEIN"/>
    <property type="match status" value="1"/>
</dbReference>
<protein>
    <submittedName>
        <fullName evidence="3">Unkown protein</fullName>
    </submittedName>
</protein>
<name>R4WQ95_RIPPE</name>
<dbReference type="EMBL" id="AK417866">
    <property type="protein sequence ID" value="BAN21081.1"/>
    <property type="molecule type" value="mRNA"/>
</dbReference>
<evidence type="ECO:0000313" key="3">
    <source>
        <dbReference type="EMBL" id="BAN21081.1"/>
    </source>
</evidence>
<feature type="coiled-coil region" evidence="1">
    <location>
        <begin position="39"/>
        <end position="80"/>
    </location>
</feature>
<dbReference type="PANTHER" id="PTHR34344">
    <property type="entry name" value="UPF0184 PROTEIN C9ORF16"/>
    <property type="match status" value="1"/>
</dbReference>
<evidence type="ECO:0000256" key="2">
    <source>
        <dbReference type="SAM" id="MobiDB-lite"/>
    </source>
</evidence>
<evidence type="ECO:0000256" key="1">
    <source>
        <dbReference type="SAM" id="Coils"/>
    </source>
</evidence>
<accession>R4WQ95</accession>
<dbReference type="InterPro" id="IPR005374">
    <property type="entry name" value="BBLN_eukaryota"/>
</dbReference>
<dbReference type="AlphaFoldDB" id="R4WQ95"/>
<proteinExistence type="evidence at transcript level"/>
<keyword evidence="1" id="KW-0175">Coiled coil</keyword>
<feature type="region of interest" description="Disordered" evidence="2">
    <location>
        <begin position="1"/>
        <end position="34"/>
    </location>
</feature>
<dbReference type="Pfam" id="PF03670">
    <property type="entry name" value="UPF0184"/>
    <property type="match status" value="1"/>
</dbReference>
<reference evidence="3" key="1">
    <citation type="journal article" date="2013" name="PLoS ONE">
        <title>Gene expression in gut symbiotic organ of stinkbug affected by extracellular bacterial symbiont.</title>
        <authorList>
            <person name="Futahashi R."/>
            <person name="Tanaka K."/>
            <person name="Tanahashi M."/>
            <person name="Nikoh N."/>
            <person name="Kikuchi Y."/>
            <person name="Lee B.L."/>
            <person name="Fukatsu T."/>
        </authorList>
    </citation>
    <scope>NUCLEOTIDE SEQUENCE</scope>
    <source>
        <tissue evidence="3">Midgut</tissue>
    </source>
</reference>
<organism evidence="3">
    <name type="scientific">Riptortus pedestris</name>
    <name type="common">Bean bug</name>
    <dbReference type="NCBI Taxonomy" id="329032"/>
    <lineage>
        <taxon>Eukaryota</taxon>
        <taxon>Metazoa</taxon>
        <taxon>Ecdysozoa</taxon>
        <taxon>Arthropoda</taxon>
        <taxon>Hexapoda</taxon>
        <taxon>Insecta</taxon>
        <taxon>Pterygota</taxon>
        <taxon>Neoptera</taxon>
        <taxon>Paraneoptera</taxon>
        <taxon>Hemiptera</taxon>
        <taxon>Heteroptera</taxon>
        <taxon>Panheteroptera</taxon>
        <taxon>Pentatomomorpha</taxon>
        <taxon>Coreoidea</taxon>
        <taxon>Alydidae</taxon>
        <taxon>Riptortus</taxon>
    </lineage>
</organism>
<sequence length="87" mass="9948">MKFYVSKNGESNGDDAQPPEPNTEENHEAQIGDVSDEDVERLNDQLDELNSALDLLEQKNENIQARLKELLQSSRELRNDVNQDNVH</sequence>